<comment type="caution">
    <text evidence="1">The sequence shown here is derived from an EMBL/GenBank/DDBJ whole genome shotgun (WGS) entry which is preliminary data.</text>
</comment>
<name>U7QHA1_9CYAN</name>
<proteinExistence type="predicted"/>
<dbReference type="Proteomes" id="UP000017127">
    <property type="component" value="Unassembled WGS sequence"/>
</dbReference>
<dbReference type="EMBL" id="AUZM01000033">
    <property type="protein sequence ID" value="ERT06657.1"/>
    <property type="molecule type" value="Genomic_DNA"/>
</dbReference>
<dbReference type="AlphaFoldDB" id="U7QHA1"/>
<accession>U7QHA1</accession>
<organism evidence="1 2">
    <name type="scientific">Lyngbya aestuarii BL J</name>
    <dbReference type="NCBI Taxonomy" id="1348334"/>
    <lineage>
        <taxon>Bacteria</taxon>
        <taxon>Bacillati</taxon>
        <taxon>Cyanobacteriota</taxon>
        <taxon>Cyanophyceae</taxon>
        <taxon>Oscillatoriophycideae</taxon>
        <taxon>Oscillatoriales</taxon>
        <taxon>Microcoleaceae</taxon>
        <taxon>Lyngbya</taxon>
    </lineage>
</organism>
<keyword evidence="2" id="KW-1185">Reference proteome</keyword>
<protein>
    <submittedName>
        <fullName evidence="1">Uncharacterized protein</fullName>
    </submittedName>
</protein>
<gene>
    <name evidence="1" type="ORF">M595_3400</name>
</gene>
<evidence type="ECO:0000313" key="1">
    <source>
        <dbReference type="EMBL" id="ERT06657.1"/>
    </source>
</evidence>
<reference evidence="1 2" key="1">
    <citation type="journal article" date="2013" name="Front. Microbiol.">
        <title>Comparative genomic analyses of the cyanobacterium, Lyngbya aestuarii BL J, a powerful hydrogen producer.</title>
        <authorList>
            <person name="Kothari A."/>
            <person name="Vaughn M."/>
            <person name="Garcia-Pichel F."/>
        </authorList>
    </citation>
    <scope>NUCLEOTIDE SEQUENCE [LARGE SCALE GENOMIC DNA]</scope>
    <source>
        <strain evidence="1 2">BL J</strain>
    </source>
</reference>
<sequence>MAKNKRLFINIESLFCQDGFRFSFLRTEGLEKLRIEQS</sequence>
<evidence type="ECO:0000313" key="2">
    <source>
        <dbReference type="Proteomes" id="UP000017127"/>
    </source>
</evidence>